<comment type="caution">
    <text evidence="2">The sequence shown here is derived from an EMBL/GenBank/DDBJ whole genome shotgun (WGS) entry which is preliminary data.</text>
</comment>
<evidence type="ECO:0000313" key="2">
    <source>
        <dbReference type="EMBL" id="KAK1463838.1"/>
    </source>
</evidence>
<keyword evidence="1" id="KW-0472">Membrane</keyword>
<sequence>MIATLLAGVAISSALIALILSISTSFLCTAISTFFLCTARKRGRPATSRFKGIIGSPETDTESPIIRVGLEAEAADLMDGSLVLNIDGDPTTNNRDAQAASAGLFDESATWAKLLDECRKMESESQNWEKLSWRVQHGTSQPDIQGNAALTVGVQRNGGKPPSIKGSKTTQNIFAITSMRHLIELVAFLGLHWIEFDSQRRCCANGNGFFLEGVREVGIGFVFQLHKVGSSLPAKRVIPAVDIRELCFGAIPTFYRAFELDETYSFPLDTPRSLETLRLGTRDKVTKTLYTIGCNNRSIRAYIEAKNSMLLFSVVFEIIGMFARILHIKDRCFTYIPNPTGSQWNEHRLSLRCLLSSFCSLILEEEAQPLRTGGIVSQELCRIAFRLDKVLPQGRGHSLGPMHQNELHLALDELDITLKTYHKTLVLDVLRSHLEEILQAGVRLDGEATDEQDLFSDLGFASRDELERGFMERYFHVIRHLVVAREPRNSKLSSVMIERNDVCLLTRLIAHVLKSVFEQATDLKSITVEVERNAEDHWSAEVARRARWFASFPSCTSGYLTGEGLVQDQRGLTKEMKDQISKQSSWGEGILSFQKVVEAWMNDGKLDGLIDLSQSNLSLQLFLATTSNISLGDA</sequence>
<keyword evidence="1" id="KW-1133">Transmembrane helix</keyword>
<evidence type="ECO:0000256" key="1">
    <source>
        <dbReference type="SAM" id="Phobius"/>
    </source>
</evidence>
<gene>
    <name evidence="2" type="ORF">CMEL01_12599</name>
</gene>
<proteinExistence type="predicted"/>
<keyword evidence="1" id="KW-0812">Transmembrane</keyword>
<evidence type="ECO:0000313" key="3">
    <source>
        <dbReference type="Proteomes" id="UP001239795"/>
    </source>
</evidence>
<reference evidence="2 3" key="1">
    <citation type="submission" date="2016-10" db="EMBL/GenBank/DDBJ databases">
        <title>The genome sequence of Colletotrichum fioriniae PJ7.</title>
        <authorList>
            <person name="Baroncelli R."/>
        </authorList>
    </citation>
    <scope>NUCLEOTIDE SEQUENCE [LARGE SCALE GENOMIC DNA]</scope>
    <source>
        <strain evidence="2">Col 31</strain>
    </source>
</reference>
<dbReference type="EMBL" id="MLGG01000006">
    <property type="protein sequence ID" value="KAK1463838.1"/>
    <property type="molecule type" value="Genomic_DNA"/>
</dbReference>
<accession>A0AAI9USD3</accession>
<protein>
    <recommendedName>
        <fullName evidence="4">Modin</fullName>
    </recommendedName>
</protein>
<organism evidence="2 3">
    <name type="scientific">Colletotrichum melonis</name>
    <dbReference type="NCBI Taxonomy" id="1209925"/>
    <lineage>
        <taxon>Eukaryota</taxon>
        <taxon>Fungi</taxon>
        <taxon>Dikarya</taxon>
        <taxon>Ascomycota</taxon>
        <taxon>Pezizomycotina</taxon>
        <taxon>Sordariomycetes</taxon>
        <taxon>Hypocreomycetidae</taxon>
        <taxon>Glomerellales</taxon>
        <taxon>Glomerellaceae</taxon>
        <taxon>Colletotrichum</taxon>
        <taxon>Colletotrichum acutatum species complex</taxon>
    </lineage>
</organism>
<dbReference type="Proteomes" id="UP001239795">
    <property type="component" value="Unassembled WGS sequence"/>
</dbReference>
<keyword evidence="3" id="KW-1185">Reference proteome</keyword>
<dbReference type="AlphaFoldDB" id="A0AAI9USD3"/>
<evidence type="ECO:0008006" key="4">
    <source>
        <dbReference type="Google" id="ProtNLM"/>
    </source>
</evidence>
<name>A0AAI9USD3_9PEZI</name>
<feature type="transmembrane region" description="Helical" evidence="1">
    <location>
        <begin position="308"/>
        <end position="326"/>
    </location>
</feature>